<dbReference type="CDD" id="cd12797">
    <property type="entry name" value="M23_peptidase"/>
    <property type="match status" value="1"/>
</dbReference>
<dbReference type="PANTHER" id="PTHR21666">
    <property type="entry name" value="PEPTIDASE-RELATED"/>
    <property type="match status" value="1"/>
</dbReference>
<dbReference type="SUPFAM" id="SSF51261">
    <property type="entry name" value="Duplicated hybrid motif"/>
    <property type="match status" value="1"/>
</dbReference>
<dbReference type="InterPro" id="IPR011055">
    <property type="entry name" value="Dup_hybrid_motif"/>
</dbReference>
<dbReference type="InterPro" id="IPR016047">
    <property type="entry name" value="M23ase_b-sheet_dom"/>
</dbReference>
<gene>
    <name evidence="2" type="ORF">A3A08_02915</name>
</gene>
<comment type="caution">
    <text evidence="2">The sequence shown here is derived from an EMBL/GenBank/DDBJ whole genome shotgun (WGS) entry which is preliminary data.</text>
</comment>
<dbReference type="Gene3D" id="2.70.70.10">
    <property type="entry name" value="Glucose Permease (Domain IIA)"/>
    <property type="match status" value="1"/>
</dbReference>
<proteinExistence type="predicted"/>
<protein>
    <recommendedName>
        <fullName evidence="1">M23ase beta-sheet core domain-containing protein</fullName>
    </recommendedName>
</protein>
<dbReference type="EMBL" id="MHMG01000047">
    <property type="protein sequence ID" value="OGZ22363.1"/>
    <property type="molecule type" value="Genomic_DNA"/>
</dbReference>
<evidence type="ECO:0000313" key="3">
    <source>
        <dbReference type="Proteomes" id="UP000176406"/>
    </source>
</evidence>
<evidence type="ECO:0000259" key="1">
    <source>
        <dbReference type="Pfam" id="PF01551"/>
    </source>
</evidence>
<dbReference type="Gene3D" id="2.60.40.1590">
    <property type="entry name" value="Peptidoglycan hydrolase domains"/>
    <property type="match status" value="1"/>
</dbReference>
<feature type="domain" description="M23ase beta-sheet core" evidence="1">
    <location>
        <begin position="189"/>
        <end position="283"/>
    </location>
</feature>
<dbReference type="PANTHER" id="PTHR21666:SF270">
    <property type="entry name" value="MUREIN HYDROLASE ACTIVATOR ENVC"/>
    <property type="match status" value="1"/>
</dbReference>
<dbReference type="Pfam" id="PF01551">
    <property type="entry name" value="Peptidase_M23"/>
    <property type="match status" value="1"/>
</dbReference>
<dbReference type="Proteomes" id="UP000176406">
    <property type="component" value="Unassembled WGS sequence"/>
</dbReference>
<accession>A0A1G2E917</accession>
<organism evidence="2 3">
    <name type="scientific">Candidatus Nealsonbacteria bacterium RIFCSPLOWO2_01_FULL_41_9</name>
    <dbReference type="NCBI Taxonomy" id="1801671"/>
    <lineage>
        <taxon>Bacteria</taxon>
        <taxon>Candidatus Nealsoniibacteriota</taxon>
    </lineage>
</organism>
<sequence length="297" mass="32397">MKIKILIAVLLIAAGFFIYFQKENLFSPAQVYIPSNGLKQGDTLLIKIASPLSEGKITGEFNSKKIDFFQTTGKTKAAILGIDAKEKPGNYILIINYPDGKTIKKEINIAKTDFATTELLVTKELQKKGYTSQKIISNIQGKEALILKKVLGVYSPEAYFNKAFINPLKEIKPVGAFGTIRKTGSSTLQHLGVDLDAKTGTDVFAVNDGKVSLTQELPDYGKTLIVDHGLGIYSLYLHLNEFKASEGKLVKQGDIIGLSGNTGYSIAPHLHFSIKINGASVDPLVFIKTTQDGLTNR</sequence>
<dbReference type="GO" id="GO:0004222">
    <property type="term" value="F:metalloendopeptidase activity"/>
    <property type="evidence" value="ECO:0007669"/>
    <property type="project" value="TreeGrafter"/>
</dbReference>
<evidence type="ECO:0000313" key="2">
    <source>
        <dbReference type="EMBL" id="OGZ22363.1"/>
    </source>
</evidence>
<reference evidence="2 3" key="1">
    <citation type="journal article" date="2016" name="Nat. Commun.">
        <title>Thousands of microbial genomes shed light on interconnected biogeochemical processes in an aquifer system.</title>
        <authorList>
            <person name="Anantharaman K."/>
            <person name="Brown C.T."/>
            <person name="Hug L.A."/>
            <person name="Sharon I."/>
            <person name="Castelle C.J."/>
            <person name="Probst A.J."/>
            <person name="Thomas B.C."/>
            <person name="Singh A."/>
            <person name="Wilkins M.J."/>
            <person name="Karaoz U."/>
            <person name="Brodie E.L."/>
            <person name="Williams K.H."/>
            <person name="Hubbard S.S."/>
            <person name="Banfield J.F."/>
        </authorList>
    </citation>
    <scope>NUCLEOTIDE SEQUENCE [LARGE SCALE GENOMIC DNA]</scope>
</reference>
<name>A0A1G2E917_9BACT</name>
<dbReference type="AlphaFoldDB" id="A0A1G2E917"/>
<dbReference type="InterPro" id="IPR050570">
    <property type="entry name" value="Cell_wall_metabolism_enzyme"/>
</dbReference>